<name>A0A840QMG5_9BACI</name>
<feature type="binding site" evidence="6">
    <location>
        <position position="107"/>
    </location>
    <ligand>
        <name>(6R)-10-formyltetrahydrofolate</name>
        <dbReference type="ChEBI" id="CHEBI:195366"/>
    </ligand>
</feature>
<evidence type="ECO:0000256" key="1">
    <source>
        <dbReference type="ARBA" id="ARBA00005054"/>
    </source>
</evidence>
<dbReference type="AlphaFoldDB" id="A0A840QMG5"/>
<sequence length="202" mass="21969">MTNIAVFASGTGSNFEVIVEAVENGSLDANIALLVSDRSDADVLRKAEKVGVPTLELVPKNFDTKAGFEVEILQHLRSHQIEWVILAGYMRLVGPTLLEAYSGKIVNIHPSLLPSFPGLHAPEQALKAGVKVTGVTIHYVDEGMDTGPIIAQEPVKISENETLASLKKKIQYVEHDLYPKTIQSLIQRERKGGASNEKTSIS</sequence>
<dbReference type="CDD" id="cd08645">
    <property type="entry name" value="FMT_core_GART"/>
    <property type="match status" value="1"/>
</dbReference>
<evidence type="ECO:0000259" key="7">
    <source>
        <dbReference type="Pfam" id="PF00551"/>
    </source>
</evidence>
<dbReference type="EMBL" id="JACHHB010000002">
    <property type="protein sequence ID" value="MBB5172558.1"/>
    <property type="molecule type" value="Genomic_DNA"/>
</dbReference>
<evidence type="ECO:0000256" key="6">
    <source>
        <dbReference type="HAMAP-Rule" id="MF_01930"/>
    </source>
</evidence>
<feature type="active site" description="Proton donor" evidence="6">
    <location>
        <position position="109"/>
    </location>
</feature>
<organism evidence="8 9">
    <name type="scientific">Texcoconibacillus texcoconensis</name>
    <dbReference type="NCBI Taxonomy" id="1095777"/>
    <lineage>
        <taxon>Bacteria</taxon>
        <taxon>Bacillati</taxon>
        <taxon>Bacillota</taxon>
        <taxon>Bacilli</taxon>
        <taxon>Bacillales</taxon>
        <taxon>Bacillaceae</taxon>
        <taxon>Texcoconibacillus</taxon>
    </lineage>
</organism>
<dbReference type="PANTHER" id="PTHR43369:SF2">
    <property type="entry name" value="PHOSPHORIBOSYLGLYCINAMIDE FORMYLTRANSFERASE"/>
    <property type="match status" value="1"/>
</dbReference>
<dbReference type="PANTHER" id="PTHR43369">
    <property type="entry name" value="PHOSPHORIBOSYLGLYCINAMIDE FORMYLTRANSFERASE"/>
    <property type="match status" value="1"/>
</dbReference>
<dbReference type="UniPathway" id="UPA00074">
    <property type="reaction ID" value="UER00126"/>
</dbReference>
<gene>
    <name evidence="6" type="primary">purN</name>
    <name evidence="8" type="ORF">HNQ41_000702</name>
</gene>
<comment type="caution">
    <text evidence="8">The sequence shown here is derived from an EMBL/GenBank/DDBJ whole genome shotgun (WGS) entry which is preliminary data.</text>
</comment>
<dbReference type="GO" id="GO:0006189">
    <property type="term" value="P:'de novo' IMP biosynthetic process"/>
    <property type="evidence" value="ECO:0007669"/>
    <property type="project" value="UniProtKB-UniRule"/>
</dbReference>
<comment type="catalytic activity">
    <reaction evidence="5 6">
        <text>N(1)-(5-phospho-beta-D-ribosyl)glycinamide + (6R)-10-formyltetrahydrofolate = N(2)-formyl-N(1)-(5-phospho-beta-D-ribosyl)glycinamide + (6S)-5,6,7,8-tetrahydrofolate + H(+)</text>
        <dbReference type="Rhea" id="RHEA:15053"/>
        <dbReference type="ChEBI" id="CHEBI:15378"/>
        <dbReference type="ChEBI" id="CHEBI:57453"/>
        <dbReference type="ChEBI" id="CHEBI:143788"/>
        <dbReference type="ChEBI" id="CHEBI:147286"/>
        <dbReference type="ChEBI" id="CHEBI:195366"/>
        <dbReference type="EC" id="2.1.2.2"/>
    </reaction>
</comment>
<dbReference type="GO" id="GO:0005829">
    <property type="term" value="C:cytosol"/>
    <property type="evidence" value="ECO:0007669"/>
    <property type="project" value="TreeGrafter"/>
</dbReference>
<dbReference type="GO" id="GO:0004644">
    <property type="term" value="F:phosphoribosylglycinamide formyltransferase activity"/>
    <property type="evidence" value="ECO:0007669"/>
    <property type="project" value="UniProtKB-UniRule"/>
</dbReference>
<dbReference type="RefSeq" id="WP_184663008.1">
    <property type="nucleotide sequence ID" value="NZ_JACHHB010000002.1"/>
</dbReference>
<dbReference type="Proteomes" id="UP000551878">
    <property type="component" value="Unassembled WGS sequence"/>
</dbReference>
<dbReference type="EC" id="2.1.2.2" evidence="6"/>
<reference evidence="8 9" key="1">
    <citation type="submission" date="2020-08" db="EMBL/GenBank/DDBJ databases">
        <title>Genomic Encyclopedia of Type Strains, Phase IV (KMG-IV): sequencing the most valuable type-strain genomes for metagenomic binning, comparative biology and taxonomic classification.</title>
        <authorList>
            <person name="Goeker M."/>
        </authorList>
    </citation>
    <scope>NUCLEOTIDE SEQUENCE [LARGE SCALE GENOMIC DNA]</scope>
    <source>
        <strain evidence="8 9">DSM 24696</strain>
    </source>
</reference>
<accession>A0A840QMG5</accession>
<comment type="pathway">
    <text evidence="1 6">Purine metabolism; IMP biosynthesis via de novo pathway; N(2)-formyl-N(1)-(5-phospho-D-ribosyl)glycinamide from N(1)-(5-phospho-D-ribosyl)glycinamide (10-formyl THF route): step 1/1.</text>
</comment>
<comment type="function">
    <text evidence="6">Catalyzes the transfer of a formyl group from 10-formyltetrahydrofolate to 5-phospho-ribosyl-glycinamide (GAR), producing 5-phospho-ribosyl-N-formylglycinamide (FGAR) and tetrahydrofolate.</text>
</comment>
<dbReference type="FunFam" id="3.40.50.170:FF:000007">
    <property type="entry name" value="Phosphoribosylglycinamide formyltransferase"/>
    <property type="match status" value="1"/>
</dbReference>
<proteinExistence type="inferred from homology"/>
<dbReference type="InterPro" id="IPR001555">
    <property type="entry name" value="GART_AS"/>
</dbReference>
<dbReference type="HAMAP" id="MF_01930">
    <property type="entry name" value="PurN"/>
    <property type="match status" value="1"/>
</dbReference>
<protein>
    <recommendedName>
        <fullName evidence="6">Phosphoribosylglycinamide formyltransferase</fullName>
        <ecNumber evidence="6">2.1.2.2</ecNumber>
    </recommendedName>
    <alternativeName>
        <fullName evidence="6">5'-phosphoribosylglycinamide transformylase</fullName>
    </alternativeName>
    <alternativeName>
        <fullName evidence="6">GAR transformylase</fullName>
        <shortName evidence="6">GART</shortName>
    </alternativeName>
</protein>
<dbReference type="InterPro" id="IPR004607">
    <property type="entry name" value="GART"/>
</dbReference>
<evidence type="ECO:0000313" key="8">
    <source>
        <dbReference type="EMBL" id="MBB5172558.1"/>
    </source>
</evidence>
<dbReference type="Pfam" id="PF00551">
    <property type="entry name" value="Formyl_trans_N"/>
    <property type="match status" value="1"/>
</dbReference>
<dbReference type="NCBIfam" id="TIGR00639">
    <property type="entry name" value="PurN"/>
    <property type="match status" value="1"/>
</dbReference>
<evidence type="ECO:0000313" key="9">
    <source>
        <dbReference type="Proteomes" id="UP000551878"/>
    </source>
</evidence>
<evidence type="ECO:0000256" key="4">
    <source>
        <dbReference type="ARBA" id="ARBA00038440"/>
    </source>
</evidence>
<feature type="site" description="Raises pKa of active site His" evidence="6">
    <location>
        <position position="145"/>
    </location>
</feature>
<feature type="domain" description="Formyl transferase N-terminal" evidence="7">
    <location>
        <begin position="3"/>
        <end position="182"/>
    </location>
</feature>
<dbReference type="Gene3D" id="3.40.50.170">
    <property type="entry name" value="Formyl transferase, N-terminal domain"/>
    <property type="match status" value="1"/>
</dbReference>
<feature type="binding site" evidence="6">
    <location>
        <begin position="90"/>
        <end position="93"/>
    </location>
    <ligand>
        <name>(6R)-10-formyltetrahydrofolate</name>
        <dbReference type="ChEBI" id="CHEBI:195366"/>
    </ligand>
</feature>
<keyword evidence="9" id="KW-1185">Reference proteome</keyword>
<evidence type="ECO:0000256" key="5">
    <source>
        <dbReference type="ARBA" id="ARBA00047664"/>
    </source>
</evidence>
<evidence type="ECO:0000256" key="3">
    <source>
        <dbReference type="ARBA" id="ARBA00022755"/>
    </source>
</evidence>
<dbReference type="InterPro" id="IPR036477">
    <property type="entry name" value="Formyl_transf_N_sf"/>
</dbReference>
<keyword evidence="3 6" id="KW-0658">Purine biosynthesis</keyword>
<feature type="binding site" evidence="6">
    <location>
        <position position="65"/>
    </location>
    <ligand>
        <name>(6R)-10-formyltetrahydrofolate</name>
        <dbReference type="ChEBI" id="CHEBI:195366"/>
    </ligand>
</feature>
<feature type="binding site" evidence="6">
    <location>
        <begin position="12"/>
        <end position="14"/>
    </location>
    <ligand>
        <name>N(1)-(5-phospho-beta-D-ribosyl)glycinamide</name>
        <dbReference type="ChEBI" id="CHEBI:143788"/>
    </ligand>
</feature>
<dbReference type="PROSITE" id="PS00373">
    <property type="entry name" value="GART"/>
    <property type="match status" value="1"/>
</dbReference>
<keyword evidence="2 6" id="KW-0808">Transferase</keyword>
<comment type="similarity">
    <text evidence="4 6">Belongs to the GART family.</text>
</comment>
<dbReference type="InterPro" id="IPR002376">
    <property type="entry name" value="Formyl_transf_N"/>
</dbReference>
<evidence type="ECO:0000256" key="2">
    <source>
        <dbReference type="ARBA" id="ARBA00022679"/>
    </source>
</evidence>
<dbReference type="SUPFAM" id="SSF53328">
    <property type="entry name" value="Formyltransferase"/>
    <property type="match status" value="1"/>
</dbReference>